<dbReference type="PANTHER" id="PTHR33546">
    <property type="entry name" value="LARGE, MULTIFUNCTIONAL SECRETED PROTEIN-RELATED"/>
    <property type="match status" value="1"/>
</dbReference>
<dbReference type="InterPro" id="IPR011042">
    <property type="entry name" value="6-blade_b-propeller_TolB-like"/>
</dbReference>
<feature type="signal peptide" evidence="5">
    <location>
        <begin position="1"/>
        <end position="24"/>
    </location>
</feature>
<dbReference type="InterPro" id="IPR013427">
    <property type="entry name" value="Haem-bd_dom_put"/>
</dbReference>
<sequence>MTTLRKKPFRLLALIFTVVITAVACNNGNDSTSKSRETGNRKIDALKLPDNFKAERLYSPGDNKQGSWVSMTFDDKGRMIVSDQYGYLYRLQLPAVGEDSAKLKIEKLIIGGDTSTQKVAMGYAQGLLYAFNSLYVMVNHNSDDRFNKGSGLYRLQDTDGDDQFDKITLLKALEGEGEHGPHSIVLSPDKKSIYVIAGNFTKIPEMNNYKVPPSWNIDNVLPFIKDPNGHDNTVNTHGGWIAHLDSTGANWELISSGYRNPFDLTFNDNGDMFTYDSDMEWDFGTPWYRPTRICHVTSGSEYGWRPGTEKWSPAYPDNLPPLLNIGQGSPTNLIYGGKARFPEKYRKSLFAFDWSFGIIYAIQLQPDGASYKASAEEFLSGSPLPLTDGVIGPDGALYFLTGGRRLESDLYRVYYKDNKESNDPLPVAAPTAGANVRKQLEAFHGGPKDGAVDFAWPYLKDNDRFIRFAARIAIENQPVSQWQNKVLQEKDPETLIQGSIALARQGKEDVKKILLPQLMTINYAQLSPSQQIDLLRAFELVFVRMGKPDAAVAKQVAAYLDPQYPASNNDLNRSLSKVLVYLDAPKSVEKTMALLAIAKDDTAAQKTAMQSADLILRNPQYGLDIAGMLSKMPPLQQTWYATVLSQAKNGWTPALREQYFQWFYHAFTFKGGHSFIGFINNARKNALDNLPKSEYAHFNQVSGDSLVNNNGNLAQGFPQPKGPGRRWTVEEAVKVVDSGLTNRNFEQGRAMFATALCSSCHGIRGEGGVAGPDLTQLGTRFSTRDILEAIIDPSKTISDQYAATVFSLKNGGSVLGRLVSQDKDKYVISQNPFAPQEVRELPKKEVAGTKASTVSVMLPGLINRLNEEELRDLIAYLKAGGNKSDTIFLPAKHPVELSKK</sequence>
<evidence type="ECO:0000256" key="2">
    <source>
        <dbReference type="ARBA" id="ARBA00022723"/>
    </source>
</evidence>
<keyword evidence="5" id="KW-0732">Signal</keyword>
<keyword evidence="1 4" id="KW-0349">Heme</keyword>
<dbReference type="RefSeq" id="WP_145666989.1">
    <property type="nucleotide sequence ID" value="NZ_VIWO01000002.1"/>
</dbReference>
<evidence type="ECO:0000259" key="6">
    <source>
        <dbReference type="PROSITE" id="PS51007"/>
    </source>
</evidence>
<keyword evidence="3 4" id="KW-0408">Iron</keyword>
<dbReference type="AlphaFoldDB" id="A0A561PX93"/>
<dbReference type="GO" id="GO:0020037">
    <property type="term" value="F:heme binding"/>
    <property type="evidence" value="ECO:0007669"/>
    <property type="project" value="InterPro"/>
</dbReference>
<reference evidence="7 8" key="1">
    <citation type="submission" date="2019-06" db="EMBL/GenBank/DDBJ databases">
        <title>Sorghum-associated microbial communities from plants grown in Nebraska, USA.</title>
        <authorList>
            <person name="Schachtman D."/>
        </authorList>
    </citation>
    <scope>NUCLEOTIDE SEQUENCE [LARGE SCALE GENOMIC DNA]</scope>
    <source>
        <strain evidence="7 8">1209</strain>
    </source>
</reference>
<keyword evidence="8" id="KW-1185">Reference proteome</keyword>
<dbReference type="EMBL" id="VIWO01000002">
    <property type="protein sequence ID" value="TWF42731.1"/>
    <property type="molecule type" value="Genomic_DNA"/>
</dbReference>
<dbReference type="InterPro" id="IPR009056">
    <property type="entry name" value="Cyt_c-like_dom"/>
</dbReference>
<dbReference type="OrthoDB" id="627427at2"/>
<comment type="caution">
    <text evidence="7">The sequence shown here is derived from an EMBL/GenBank/DDBJ whole genome shotgun (WGS) entry which is preliminary data.</text>
</comment>
<dbReference type="Proteomes" id="UP000320811">
    <property type="component" value="Unassembled WGS sequence"/>
</dbReference>
<dbReference type="SUPFAM" id="SSF50952">
    <property type="entry name" value="Soluble quinoprotein glucose dehydrogenase"/>
    <property type="match status" value="1"/>
</dbReference>
<evidence type="ECO:0000313" key="8">
    <source>
        <dbReference type="Proteomes" id="UP000320811"/>
    </source>
</evidence>
<dbReference type="InterPro" id="IPR036909">
    <property type="entry name" value="Cyt_c-like_dom_sf"/>
</dbReference>
<dbReference type="NCBIfam" id="TIGR02603">
    <property type="entry name" value="CxxCH_TIGR02603"/>
    <property type="match status" value="1"/>
</dbReference>
<evidence type="ECO:0000256" key="3">
    <source>
        <dbReference type="ARBA" id="ARBA00023004"/>
    </source>
</evidence>
<feature type="chain" id="PRO_5021744818" evidence="5">
    <location>
        <begin position="25"/>
        <end position="900"/>
    </location>
</feature>
<dbReference type="GO" id="GO:0046872">
    <property type="term" value="F:metal ion binding"/>
    <property type="evidence" value="ECO:0007669"/>
    <property type="project" value="UniProtKB-KW"/>
</dbReference>
<dbReference type="SUPFAM" id="SSF46626">
    <property type="entry name" value="Cytochrome c"/>
    <property type="match status" value="1"/>
</dbReference>
<protein>
    <submittedName>
        <fullName evidence="7">Putative heme-binding domain-containing protein</fullName>
    </submittedName>
</protein>
<gene>
    <name evidence="7" type="ORF">FHW36_102492</name>
</gene>
<proteinExistence type="predicted"/>
<dbReference type="PROSITE" id="PS51007">
    <property type="entry name" value="CYTC"/>
    <property type="match status" value="1"/>
</dbReference>
<dbReference type="GO" id="GO:0009055">
    <property type="term" value="F:electron transfer activity"/>
    <property type="evidence" value="ECO:0007669"/>
    <property type="project" value="InterPro"/>
</dbReference>
<organism evidence="7 8">
    <name type="scientific">Chitinophaga polysaccharea</name>
    <dbReference type="NCBI Taxonomy" id="1293035"/>
    <lineage>
        <taxon>Bacteria</taxon>
        <taxon>Pseudomonadati</taxon>
        <taxon>Bacteroidota</taxon>
        <taxon>Chitinophagia</taxon>
        <taxon>Chitinophagales</taxon>
        <taxon>Chitinophagaceae</taxon>
        <taxon>Chitinophaga</taxon>
    </lineage>
</organism>
<accession>A0A561PX93</accession>
<evidence type="ECO:0000256" key="4">
    <source>
        <dbReference type="PROSITE-ProRule" id="PRU00433"/>
    </source>
</evidence>
<dbReference type="Gene3D" id="2.120.10.30">
    <property type="entry name" value="TolB, C-terminal domain"/>
    <property type="match status" value="1"/>
</dbReference>
<dbReference type="PANTHER" id="PTHR33546:SF1">
    <property type="entry name" value="LARGE, MULTIFUNCTIONAL SECRETED PROTEIN"/>
    <property type="match status" value="1"/>
</dbReference>
<evidence type="ECO:0000256" key="1">
    <source>
        <dbReference type="ARBA" id="ARBA00022617"/>
    </source>
</evidence>
<dbReference type="Pfam" id="PF00034">
    <property type="entry name" value="Cytochrom_C"/>
    <property type="match status" value="1"/>
</dbReference>
<dbReference type="Gene3D" id="1.10.760.10">
    <property type="entry name" value="Cytochrome c-like domain"/>
    <property type="match status" value="1"/>
</dbReference>
<feature type="domain" description="Cytochrome c" evidence="6">
    <location>
        <begin position="743"/>
        <end position="881"/>
    </location>
</feature>
<evidence type="ECO:0000313" key="7">
    <source>
        <dbReference type="EMBL" id="TWF42731.1"/>
    </source>
</evidence>
<keyword evidence="2 4" id="KW-0479">Metal-binding</keyword>
<dbReference type="InterPro" id="IPR011041">
    <property type="entry name" value="Quinoprot_gluc/sorb_DH_b-prop"/>
</dbReference>
<dbReference type="PROSITE" id="PS51257">
    <property type="entry name" value="PROKAR_LIPOPROTEIN"/>
    <property type="match status" value="1"/>
</dbReference>
<name>A0A561PX93_9BACT</name>
<evidence type="ECO:0000256" key="5">
    <source>
        <dbReference type="SAM" id="SignalP"/>
    </source>
</evidence>